<evidence type="ECO:0000256" key="4">
    <source>
        <dbReference type="ARBA" id="ARBA00022989"/>
    </source>
</evidence>
<feature type="domain" description="EamA" evidence="7">
    <location>
        <begin position="160"/>
        <end position="295"/>
    </location>
</feature>
<dbReference type="AlphaFoldDB" id="A0A1H4EDT5"/>
<evidence type="ECO:0000256" key="6">
    <source>
        <dbReference type="SAM" id="Phobius"/>
    </source>
</evidence>
<dbReference type="RefSeq" id="WP_175478960.1">
    <property type="nucleotide sequence ID" value="NZ_FNQM01000013.1"/>
</dbReference>
<reference evidence="8 9" key="1">
    <citation type="submission" date="2016-10" db="EMBL/GenBank/DDBJ databases">
        <authorList>
            <person name="de Groot N.N."/>
        </authorList>
    </citation>
    <scope>NUCLEOTIDE SEQUENCE [LARGE SCALE GENOMIC DNA]</scope>
    <source>
        <strain evidence="8 9">DSM 15345</strain>
    </source>
</reference>
<dbReference type="GO" id="GO:0016020">
    <property type="term" value="C:membrane"/>
    <property type="evidence" value="ECO:0007669"/>
    <property type="project" value="UniProtKB-SubCell"/>
</dbReference>
<gene>
    <name evidence="8" type="ORF">SAMN05444370_11325</name>
</gene>
<feature type="transmembrane region" description="Helical" evidence="6">
    <location>
        <begin position="49"/>
        <end position="66"/>
    </location>
</feature>
<evidence type="ECO:0000256" key="5">
    <source>
        <dbReference type="ARBA" id="ARBA00023136"/>
    </source>
</evidence>
<evidence type="ECO:0000259" key="7">
    <source>
        <dbReference type="Pfam" id="PF00892"/>
    </source>
</evidence>
<feature type="transmembrane region" description="Helical" evidence="6">
    <location>
        <begin position="78"/>
        <end position="99"/>
    </location>
</feature>
<dbReference type="Proteomes" id="UP000198703">
    <property type="component" value="Unassembled WGS sequence"/>
</dbReference>
<dbReference type="InterPro" id="IPR000620">
    <property type="entry name" value="EamA_dom"/>
</dbReference>
<dbReference type="STRING" id="89524.SAMN05444370_11325"/>
<feature type="transmembrane region" description="Helical" evidence="6">
    <location>
        <begin position="253"/>
        <end position="272"/>
    </location>
</feature>
<evidence type="ECO:0000313" key="9">
    <source>
        <dbReference type="Proteomes" id="UP000198703"/>
    </source>
</evidence>
<keyword evidence="5 6" id="KW-0472">Membrane</keyword>
<keyword evidence="9" id="KW-1185">Reference proteome</keyword>
<keyword evidence="4 6" id="KW-1133">Transmembrane helix</keyword>
<dbReference type="EMBL" id="FNQM01000013">
    <property type="protein sequence ID" value="SEA82432.1"/>
    <property type="molecule type" value="Genomic_DNA"/>
</dbReference>
<comment type="subcellular location">
    <subcellularLocation>
        <location evidence="1">Membrane</location>
        <topology evidence="1">Multi-pass membrane protein</topology>
    </subcellularLocation>
</comment>
<feature type="transmembrane region" description="Helical" evidence="6">
    <location>
        <begin position="223"/>
        <end position="244"/>
    </location>
</feature>
<dbReference type="SUPFAM" id="SSF103481">
    <property type="entry name" value="Multidrug resistance efflux transporter EmrE"/>
    <property type="match status" value="2"/>
</dbReference>
<evidence type="ECO:0000256" key="1">
    <source>
        <dbReference type="ARBA" id="ARBA00004141"/>
    </source>
</evidence>
<evidence type="ECO:0000313" key="8">
    <source>
        <dbReference type="EMBL" id="SEA82432.1"/>
    </source>
</evidence>
<name>A0A1H4EDT5_9RHOB</name>
<keyword evidence="3 6" id="KW-0812">Transmembrane</keyword>
<feature type="domain" description="EamA" evidence="7">
    <location>
        <begin position="16"/>
        <end position="150"/>
    </location>
</feature>
<feature type="transmembrane region" description="Helical" evidence="6">
    <location>
        <begin position="278"/>
        <end position="299"/>
    </location>
</feature>
<organism evidence="8 9">
    <name type="scientific">Rubrimonas cliftonensis</name>
    <dbReference type="NCBI Taxonomy" id="89524"/>
    <lineage>
        <taxon>Bacteria</taxon>
        <taxon>Pseudomonadati</taxon>
        <taxon>Pseudomonadota</taxon>
        <taxon>Alphaproteobacteria</taxon>
        <taxon>Rhodobacterales</taxon>
        <taxon>Paracoccaceae</taxon>
        <taxon>Rubrimonas</taxon>
    </lineage>
</organism>
<evidence type="ECO:0000256" key="3">
    <source>
        <dbReference type="ARBA" id="ARBA00022692"/>
    </source>
</evidence>
<evidence type="ECO:0000256" key="2">
    <source>
        <dbReference type="ARBA" id="ARBA00007362"/>
    </source>
</evidence>
<dbReference type="InterPro" id="IPR050638">
    <property type="entry name" value="AA-Vitamin_Transporters"/>
</dbReference>
<feature type="transmembrane region" description="Helical" evidence="6">
    <location>
        <begin position="105"/>
        <end position="127"/>
    </location>
</feature>
<proteinExistence type="inferred from homology"/>
<sequence>MAPMRPASPRLAGPALGYAAAAFAVLVWAGWIVLTRAGAAASALTPLDVAALRYAGPALALAPVWLRRGPVPAGVARWRLMGMTLGWGAPFALFAAKGLESADAALFAALAPGAMPLWAALLAAMFFGARFSRLAVAGLAMIGGAVALALWAAAPQTLAGAPWVTAAAIGWAVYTLSYRGSGLTPVEATAIVGFWSSLLVALLALGGAMGGLTLHMLPPPEALGWFAAHGLVSGVLSVAAYAVAIRELGATRAAGSAALVPALATLMGWLFLGEAPGAGPLAAVALATLGVTLVSVAPARPRG</sequence>
<dbReference type="PANTHER" id="PTHR32322">
    <property type="entry name" value="INNER MEMBRANE TRANSPORTER"/>
    <property type="match status" value="1"/>
</dbReference>
<feature type="transmembrane region" description="Helical" evidence="6">
    <location>
        <begin position="190"/>
        <end position="217"/>
    </location>
</feature>
<dbReference type="Pfam" id="PF00892">
    <property type="entry name" value="EamA"/>
    <property type="match status" value="2"/>
</dbReference>
<dbReference type="InterPro" id="IPR037185">
    <property type="entry name" value="EmrE-like"/>
</dbReference>
<feature type="transmembrane region" description="Helical" evidence="6">
    <location>
        <begin position="134"/>
        <end position="154"/>
    </location>
</feature>
<comment type="similarity">
    <text evidence="2">Belongs to the EamA transporter family.</text>
</comment>
<protein>
    <submittedName>
        <fullName evidence="8">EamA-like transporter family protein</fullName>
    </submittedName>
</protein>
<dbReference type="PANTHER" id="PTHR32322:SF2">
    <property type="entry name" value="EAMA DOMAIN-CONTAINING PROTEIN"/>
    <property type="match status" value="1"/>
</dbReference>
<feature type="transmembrane region" description="Helical" evidence="6">
    <location>
        <begin position="160"/>
        <end position="178"/>
    </location>
</feature>
<accession>A0A1H4EDT5</accession>